<evidence type="ECO:0000313" key="2">
    <source>
        <dbReference type="Proteomes" id="UP000198882"/>
    </source>
</evidence>
<dbReference type="OrthoDB" id="197250at2157"/>
<protein>
    <submittedName>
        <fullName evidence="1">Uncharacterized protein</fullName>
    </submittedName>
</protein>
<gene>
    <name evidence="1" type="ORF">SAMN04515672_1196</name>
</gene>
<organism evidence="1 2">
    <name type="scientific">Natronorubrum texcoconense</name>
    <dbReference type="NCBI Taxonomy" id="1095776"/>
    <lineage>
        <taxon>Archaea</taxon>
        <taxon>Methanobacteriati</taxon>
        <taxon>Methanobacteriota</taxon>
        <taxon>Stenosarchaea group</taxon>
        <taxon>Halobacteria</taxon>
        <taxon>Halobacteriales</taxon>
        <taxon>Natrialbaceae</taxon>
        <taxon>Natronorubrum</taxon>
    </lineage>
</organism>
<proteinExistence type="predicted"/>
<accession>A0A1G8V972</accession>
<sequence>MRGDISRRTLLRNGGIGLVAMSSAGLAGCTSSLPVVGDDGASGPAVDRWLVDLSFADLFDEDELTDEYDDAELEGYDRTGFEFDTVVPQAVFDNEEELVVYWPLEQGSELRSTAGVAATDLDWELTQRVEWEYDVSYTRETWDGTQSSEDERSASIDIGTLAGTFAPADVEESLEDWAEDRSVEDAELSSEGEYEGFDLYAFEGYAFGVSEAYVVRVAGSQPLDSLEALEAVIDVQTTSVGGLSETDDGDALLAQFESAHLASGELHEPRSVESEIERQYGDIDDVPEWQRDDLEEEFEDRLDDWELGLVGSASAYEFDGDTTDVHEVYLYETQSDADAGELRAHVESNRDITDQWATIEELSIDDAGRALVLSGRVRTRALL</sequence>
<dbReference type="Proteomes" id="UP000198882">
    <property type="component" value="Unassembled WGS sequence"/>
</dbReference>
<evidence type="ECO:0000313" key="1">
    <source>
        <dbReference type="EMBL" id="SDJ61710.1"/>
    </source>
</evidence>
<dbReference type="PROSITE" id="PS51257">
    <property type="entry name" value="PROKAR_LIPOPROTEIN"/>
    <property type="match status" value="1"/>
</dbReference>
<dbReference type="EMBL" id="FNFE01000001">
    <property type="protein sequence ID" value="SDJ61710.1"/>
    <property type="molecule type" value="Genomic_DNA"/>
</dbReference>
<keyword evidence="2" id="KW-1185">Reference proteome</keyword>
<reference evidence="2" key="1">
    <citation type="submission" date="2016-10" db="EMBL/GenBank/DDBJ databases">
        <authorList>
            <person name="Varghese N."/>
            <person name="Submissions S."/>
        </authorList>
    </citation>
    <scope>NUCLEOTIDE SEQUENCE [LARGE SCALE GENOMIC DNA]</scope>
    <source>
        <strain evidence="2">B4,CECT 8067,JCM 17497</strain>
    </source>
</reference>
<dbReference type="AlphaFoldDB" id="A0A1G8V972"/>
<name>A0A1G8V972_9EURY</name>
<dbReference type="RefSeq" id="WP_090303632.1">
    <property type="nucleotide sequence ID" value="NZ_FNFE01000001.1"/>
</dbReference>